<evidence type="ECO:0000256" key="1">
    <source>
        <dbReference type="ARBA" id="ARBA00001917"/>
    </source>
</evidence>
<dbReference type="RefSeq" id="WP_106777404.1">
    <property type="nucleotide sequence ID" value="NZ_JBGGGQ010000003.1"/>
</dbReference>
<dbReference type="AlphaFoldDB" id="A0A2P7PYX2"/>
<dbReference type="PROSITE" id="PS00201">
    <property type="entry name" value="FLAVODOXIN"/>
    <property type="match status" value="1"/>
</dbReference>
<proteinExistence type="inferred from homology"/>
<accession>A0A2P7PYX2</accession>
<dbReference type="NCBIfam" id="TIGR01753">
    <property type="entry name" value="flav_short"/>
    <property type="match status" value="1"/>
</dbReference>
<dbReference type="EMBL" id="JYGE01000007">
    <property type="protein sequence ID" value="PSJ30909.1"/>
    <property type="molecule type" value="Genomic_DNA"/>
</dbReference>
<dbReference type="InterPro" id="IPR001226">
    <property type="entry name" value="Flavodoxin_CS"/>
</dbReference>
<keyword evidence="3 7" id="KW-0813">Transport</keyword>
<feature type="domain" description="Flavodoxin-like" evidence="8">
    <location>
        <begin position="4"/>
        <end position="140"/>
    </location>
</feature>
<dbReference type="PANTHER" id="PTHR43717:SF1">
    <property type="entry name" value="ANAEROBIC NITRIC OXIDE REDUCTASE FLAVORUBREDOXIN"/>
    <property type="match status" value="1"/>
</dbReference>
<dbReference type="GO" id="GO:0009055">
    <property type="term" value="F:electron transfer activity"/>
    <property type="evidence" value="ECO:0007669"/>
    <property type="project" value="UniProtKB-UniRule"/>
</dbReference>
<reference evidence="9" key="1">
    <citation type="thesis" date="2015" institute="Rutgers" country="The State University of New Jersey, 14 College Farm Rd., New Brunswick, NJ, USA">
        <title>Ammonia toxicity in bacteria and its implications for treatment of and resource recovery from highly nitrogenous organic wastes.</title>
        <authorList>
            <person name="Luther A.K."/>
        </authorList>
    </citation>
    <scope>NUCLEOTIDE SEQUENCE</scope>
    <source>
        <strain evidence="9">RT-10B</strain>
    </source>
</reference>
<sequence>MKKVGVFYWSGSGNTEAMANAVGEGLSKAGVEFDLINISDGLKDVKEYEMLMFGCPSMGMEVLEEAEFEPFFEEAEKSISGKKVALFGSYGWGDGEWMRNWQDRVESANADLFNGEGLIVNETPDDEALLNCEELGKSFAQY</sequence>
<evidence type="ECO:0000256" key="4">
    <source>
        <dbReference type="ARBA" id="ARBA00022630"/>
    </source>
</evidence>
<evidence type="ECO:0000256" key="7">
    <source>
        <dbReference type="RuleBase" id="RU367037"/>
    </source>
</evidence>
<evidence type="ECO:0000313" key="10">
    <source>
        <dbReference type="Proteomes" id="UP000241434"/>
    </source>
</evidence>
<evidence type="ECO:0000259" key="8">
    <source>
        <dbReference type="PROSITE" id="PS50902"/>
    </source>
</evidence>
<dbReference type="GO" id="GO:0016651">
    <property type="term" value="F:oxidoreductase activity, acting on NAD(P)H"/>
    <property type="evidence" value="ECO:0007669"/>
    <property type="project" value="UniProtKB-ARBA"/>
</dbReference>
<organism evidence="9 10">
    <name type="scientific">Peptostreptococcus russellii</name>
    <dbReference type="NCBI Taxonomy" id="215200"/>
    <lineage>
        <taxon>Bacteria</taxon>
        <taxon>Bacillati</taxon>
        <taxon>Bacillota</taxon>
        <taxon>Clostridia</taxon>
        <taxon>Peptostreptococcales</taxon>
        <taxon>Peptostreptococcaceae</taxon>
        <taxon>Peptostreptococcus</taxon>
    </lineage>
</organism>
<comment type="caution">
    <text evidence="9">The sequence shown here is derived from an EMBL/GenBank/DDBJ whole genome shotgun (WGS) entry which is preliminary data.</text>
</comment>
<dbReference type="SUPFAM" id="SSF52218">
    <property type="entry name" value="Flavoproteins"/>
    <property type="match status" value="1"/>
</dbReference>
<evidence type="ECO:0000256" key="2">
    <source>
        <dbReference type="ARBA" id="ARBA00005267"/>
    </source>
</evidence>
<dbReference type="OrthoDB" id="9790745at2"/>
<dbReference type="PROSITE" id="PS50902">
    <property type="entry name" value="FLAVODOXIN_LIKE"/>
    <property type="match status" value="1"/>
</dbReference>
<protein>
    <recommendedName>
        <fullName evidence="7">Flavodoxin</fullName>
    </recommendedName>
</protein>
<evidence type="ECO:0000313" key="9">
    <source>
        <dbReference type="EMBL" id="PSJ30909.1"/>
    </source>
</evidence>
<evidence type="ECO:0000256" key="3">
    <source>
        <dbReference type="ARBA" id="ARBA00022448"/>
    </source>
</evidence>
<keyword evidence="6 7" id="KW-0249">Electron transport</keyword>
<dbReference type="InterPro" id="IPR029039">
    <property type="entry name" value="Flavoprotein-like_sf"/>
</dbReference>
<gene>
    <name evidence="9" type="ORF">UF10_08615</name>
</gene>
<keyword evidence="4 7" id="KW-0285">Flavoprotein</keyword>
<keyword evidence="10" id="KW-1185">Reference proteome</keyword>
<evidence type="ECO:0000256" key="5">
    <source>
        <dbReference type="ARBA" id="ARBA00022643"/>
    </source>
</evidence>
<dbReference type="Gene3D" id="3.40.50.360">
    <property type="match status" value="1"/>
</dbReference>
<comment type="function">
    <text evidence="7">Low-potential electron donor to a number of redox enzymes.</text>
</comment>
<dbReference type="Proteomes" id="UP000241434">
    <property type="component" value="Unassembled WGS sequence"/>
</dbReference>
<evidence type="ECO:0000256" key="6">
    <source>
        <dbReference type="ARBA" id="ARBA00022982"/>
    </source>
</evidence>
<dbReference type="GO" id="GO:0010181">
    <property type="term" value="F:FMN binding"/>
    <property type="evidence" value="ECO:0007669"/>
    <property type="project" value="UniProtKB-UniRule"/>
</dbReference>
<comment type="cofactor">
    <cofactor evidence="1 7">
        <name>FMN</name>
        <dbReference type="ChEBI" id="CHEBI:58210"/>
    </cofactor>
</comment>
<dbReference type="PANTHER" id="PTHR43717">
    <property type="entry name" value="ANAEROBIC NITRIC OXIDE REDUCTASE FLAVORUBREDOXIN"/>
    <property type="match status" value="1"/>
</dbReference>
<name>A0A2P7PYX2_9FIRM</name>
<keyword evidence="5 7" id="KW-0288">FMN</keyword>
<comment type="similarity">
    <text evidence="2 7">Belongs to the flavodoxin family.</text>
</comment>
<dbReference type="InterPro" id="IPR010087">
    <property type="entry name" value="Flav_short"/>
</dbReference>
<dbReference type="InterPro" id="IPR008254">
    <property type="entry name" value="Flavodoxin/NO_synth"/>
</dbReference>
<dbReference type="Pfam" id="PF00258">
    <property type="entry name" value="Flavodoxin_1"/>
    <property type="match status" value="1"/>
</dbReference>